<gene>
    <name evidence="3" type="ORF">LZC94_24025</name>
</gene>
<accession>A0ABZ2LJ10</accession>
<keyword evidence="2" id="KW-0472">Membrane</keyword>
<feature type="transmembrane region" description="Helical" evidence="2">
    <location>
        <begin position="6"/>
        <end position="27"/>
    </location>
</feature>
<feature type="region of interest" description="Disordered" evidence="1">
    <location>
        <begin position="32"/>
        <end position="59"/>
    </location>
</feature>
<protein>
    <submittedName>
        <fullName evidence="3">Uncharacterized protein</fullName>
    </submittedName>
</protein>
<evidence type="ECO:0000256" key="1">
    <source>
        <dbReference type="SAM" id="MobiDB-lite"/>
    </source>
</evidence>
<keyword evidence="4" id="KW-1185">Reference proteome</keyword>
<reference evidence="3 4" key="1">
    <citation type="submission" date="2021-12" db="EMBL/GenBank/DDBJ databases">
        <title>Discovery of the Pendulisporaceae a myxobacterial family with distinct sporulation behavior and unique specialized metabolism.</title>
        <authorList>
            <person name="Garcia R."/>
            <person name="Popoff A."/>
            <person name="Bader C.D."/>
            <person name="Loehr J."/>
            <person name="Walesch S."/>
            <person name="Walt C."/>
            <person name="Boldt J."/>
            <person name="Bunk B."/>
            <person name="Haeckl F.J.F.P.J."/>
            <person name="Gunesch A.P."/>
            <person name="Birkelbach J."/>
            <person name="Nuebel U."/>
            <person name="Pietschmann T."/>
            <person name="Bach T."/>
            <person name="Mueller R."/>
        </authorList>
    </citation>
    <scope>NUCLEOTIDE SEQUENCE [LARGE SCALE GENOMIC DNA]</scope>
    <source>
        <strain evidence="3 4">MSr11954</strain>
    </source>
</reference>
<keyword evidence="2" id="KW-1133">Transmembrane helix</keyword>
<dbReference type="EMBL" id="CP089984">
    <property type="protein sequence ID" value="WXB10942.1"/>
    <property type="molecule type" value="Genomic_DNA"/>
</dbReference>
<feature type="compositionally biased region" description="Basic and acidic residues" evidence="1">
    <location>
        <begin position="42"/>
        <end position="59"/>
    </location>
</feature>
<dbReference type="Proteomes" id="UP001370348">
    <property type="component" value="Chromosome"/>
</dbReference>
<name>A0ABZ2LJ10_9BACT</name>
<dbReference type="RefSeq" id="WP_394820558.1">
    <property type="nucleotide sequence ID" value="NZ_CP089984.1"/>
</dbReference>
<evidence type="ECO:0000256" key="2">
    <source>
        <dbReference type="SAM" id="Phobius"/>
    </source>
</evidence>
<organism evidence="3 4">
    <name type="scientific">Pendulispora albinea</name>
    <dbReference type="NCBI Taxonomy" id="2741071"/>
    <lineage>
        <taxon>Bacteria</taxon>
        <taxon>Pseudomonadati</taxon>
        <taxon>Myxococcota</taxon>
        <taxon>Myxococcia</taxon>
        <taxon>Myxococcales</taxon>
        <taxon>Sorangiineae</taxon>
        <taxon>Pendulisporaceae</taxon>
        <taxon>Pendulispora</taxon>
    </lineage>
</organism>
<sequence length="59" mass="6451">MADPRPLFYVASFVIAALALWVISVLARKGEPWARPQTSPHPSEDGRDGQDASENGRES</sequence>
<evidence type="ECO:0000313" key="4">
    <source>
        <dbReference type="Proteomes" id="UP001370348"/>
    </source>
</evidence>
<keyword evidence="2" id="KW-0812">Transmembrane</keyword>
<evidence type="ECO:0000313" key="3">
    <source>
        <dbReference type="EMBL" id="WXB10942.1"/>
    </source>
</evidence>
<proteinExistence type="predicted"/>